<proteinExistence type="predicted"/>
<comment type="caution">
    <text evidence="1">The sequence shown here is derived from an EMBL/GenBank/DDBJ whole genome shotgun (WGS) entry which is preliminary data.</text>
</comment>
<protein>
    <submittedName>
        <fullName evidence="1">Uncharacterized protein</fullName>
    </submittedName>
</protein>
<accession>A0A1R3GVJ8</accession>
<dbReference type="Gramene" id="OMO62103">
    <property type="protein sequence ID" value="OMO62103"/>
    <property type="gene ID" value="CCACVL1_23023"/>
</dbReference>
<sequence>MSKSELTKVDWIMDLDPSGQGGRGRAQLF</sequence>
<keyword evidence="2" id="KW-1185">Reference proteome</keyword>
<organism evidence="1 2">
    <name type="scientific">Corchorus capsularis</name>
    <name type="common">Jute</name>
    <dbReference type="NCBI Taxonomy" id="210143"/>
    <lineage>
        <taxon>Eukaryota</taxon>
        <taxon>Viridiplantae</taxon>
        <taxon>Streptophyta</taxon>
        <taxon>Embryophyta</taxon>
        <taxon>Tracheophyta</taxon>
        <taxon>Spermatophyta</taxon>
        <taxon>Magnoliopsida</taxon>
        <taxon>eudicotyledons</taxon>
        <taxon>Gunneridae</taxon>
        <taxon>Pentapetalae</taxon>
        <taxon>rosids</taxon>
        <taxon>malvids</taxon>
        <taxon>Malvales</taxon>
        <taxon>Malvaceae</taxon>
        <taxon>Grewioideae</taxon>
        <taxon>Apeibeae</taxon>
        <taxon>Corchorus</taxon>
    </lineage>
</organism>
<gene>
    <name evidence="1" type="ORF">CCACVL1_23023</name>
</gene>
<reference evidence="1 2" key="1">
    <citation type="submission" date="2013-09" db="EMBL/GenBank/DDBJ databases">
        <title>Corchorus capsularis genome sequencing.</title>
        <authorList>
            <person name="Alam M."/>
            <person name="Haque M.S."/>
            <person name="Islam M.S."/>
            <person name="Emdad E.M."/>
            <person name="Islam M.M."/>
            <person name="Ahmed B."/>
            <person name="Halim A."/>
            <person name="Hossen Q.M.M."/>
            <person name="Hossain M.Z."/>
            <person name="Ahmed R."/>
            <person name="Khan M.M."/>
            <person name="Islam R."/>
            <person name="Rashid M.M."/>
            <person name="Khan S.A."/>
            <person name="Rahman M.S."/>
            <person name="Alam M."/>
        </authorList>
    </citation>
    <scope>NUCLEOTIDE SEQUENCE [LARGE SCALE GENOMIC DNA]</scope>
    <source>
        <strain evidence="2">cv. CVL-1</strain>
        <tissue evidence="1">Whole seedling</tissue>
    </source>
</reference>
<name>A0A1R3GVJ8_COCAP</name>
<dbReference type="EMBL" id="AWWV01013325">
    <property type="protein sequence ID" value="OMO62103.1"/>
    <property type="molecule type" value="Genomic_DNA"/>
</dbReference>
<evidence type="ECO:0000313" key="2">
    <source>
        <dbReference type="Proteomes" id="UP000188268"/>
    </source>
</evidence>
<dbReference type="AlphaFoldDB" id="A0A1R3GVJ8"/>
<evidence type="ECO:0000313" key="1">
    <source>
        <dbReference type="EMBL" id="OMO62103.1"/>
    </source>
</evidence>
<dbReference type="Proteomes" id="UP000188268">
    <property type="component" value="Unassembled WGS sequence"/>
</dbReference>